<gene>
    <name evidence="1" type="ORF">DDV96_03340</name>
</gene>
<sequence>MKEDFLHYAWKFQKFTTTQLKTSEGQTVKVLSVGQHNHDAGPDFFNAKVSIGEQMWAGNVEIHLKSSDWYAHHHEKDPAYDSVILHVVWEHDAAVFAKDNSAIPTVEVKNILNTATLDSYRKLFSKKQRWIACEQEFPNVEAFTIHNWLENLYFERLQQKSQLILKELKASNNHWEAVLFNLLAKNFGLKVNGAAFYSMAQSLDFSVVKKCAEKPQELEALFLGQAGLLNETNEDGYFQDLQDKYGYLSTKFKLSNADVVAPKYFRLRPPNFPTIRLSQLAMLYAGQKHLLSKIISTHNKEAFYEIFSVTASEYWNTHYNFGVVSTKRKRKLTTAFIDLLLINTVIPLKFCYANAVKKDISEELIQLASSIDKEDNSIIKKFNQLKPIAETALHSQGLLQLKKEYCDKVRCLQCAVGNAVLGKKRE</sequence>
<keyword evidence="2" id="KW-1185">Reference proteome</keyword>
<dbReference type="Proteomes" id="UP000245962">
    <property type="component" value="Unassembled WGS sequence"/>
</dbReference>
<reference evidence="1 2" key="1">
    <citation type="submission" date="2018-04" db="EMBL/GenBank/DDBJ databases">
        <title>Marixanthomonas spongiae HN-E44 sp. nov., isolated from a marine sponge.</title>
        <authorList>
            <person name="Luo L."/>
            <person name="Zhuang L."/>
        </authorList>
    </citation>
    <scope>NUCLEOTIDE SEQUENCE [LARGE SCALE GENOMIC DNA]</scope>
    <source>
        <strain evidence="1 2">HN-E44</strain>
    </source>
</reference>
<dbReference type="InterPro" id="IPR021272">
    <property type="entry name" value="DUF2851"/>
</dbReference>
<protein>
    <submittedName>
        <fullName evidence="1">DUF2851 domain-containing protein</fullName>
    </submittedName>
</protein>
<proteinExistence type="predicted"/>
<organism evidence="1 2">
    <name type="scientific">Marixanthomonas spongiae</name>
    <dbReference type="NCBI Taxonomy" id="2174845"/>
    <lineage>
        <taxon>Bacteria</taxon>
        <taxon>Pseudomonadati</taxon>
        <taxon>Bacteroidota</taxon>
        <taxon>Flavobacteriia</taxon>
        <taxon>Flavobacteriales</taxon>
        <taxon>Flavobacteriaceae</taxon>
        <taxon>Marixanthomonas</taxon>
    </lineage>
</organism>
<name>A0A2U0I5M0_9FLAO</name>
<dbReference type="EMBL" id="QEHR01000002">
    <property type="protein sequence ID" value="PVW16310.1"/>
    <property type="molecule type" value="Genomic_DNA"/>
</dbReference>
<dbReference type="OrthoDB" id="1005072at2"/>
<dbReference type="Pfam" id="PF11013">
    <property type="entry name" value="DUF2851"/>
    <property type="match status" value="1"/>
</dbReference>
<dbReference type="AlphaFoldDB" id="A0A2U0I5M0"/>
<evidence type="ECO:0000313" key="1">
    <source>
        <dbReference type="EMBL" id="PVW16310.1"/>
    </source>
</evidence>
<evidence type="ECO:0000313" key="2">
    <source>
        <dbReference type="Proteomes" id="UP000245962"/>
    </source>
</evidence>
<comment type="caution">
    <text evidence="1">The sequence shown here is derived from an EMBL/GenBank/DDBJ whole genome shotgun (WGS) entry which is preliminary data.</text>
</comment>
<accession>A0A2U0I5M0</accession>
<dbReference type="RefSeq" id="WP_116693327.1">
    <property type="nucleotide sequence ID" value="NZ_QEHR01000002.1"/>
</dbReference>